<protein>
    <submittedName>
        <fullName evidence="1">Uncharacterized protein</fullName>
    </submittedName>
</protein>
<gene>
    <name evidence="1" type="ORF">S06H3_29477</name>
</gene>
<dbReference type="Pfam" id="PF17426">
    <property type="entry name" value="Putative_G5P"/>
    <property type="match status" value="1"/>
</dbReference>
<organism evidence="1">
    <name type="scientific">marine sediment metagenome</name>
    <dbReference type="NCBI Taxonomy" id="412755"/>
    <lineage>
        <taxon>unclassified sequences</taxon>
        <taxon>metagenomes</taxon>
        <taxon>ecological metagenomes</taxon>
    </lineage>
</organism>
<dbReference type="EMBL" id="BARV01017269">
    <property type="protein sequence ID" value="GAI21401.1"/>
    <property type="molecule type" value="Genomic_DNA"/>
</dbReference>
<name>X1MTQ8_9ZZZZ</name>
<accession>X1MTQ8</accession>
<comment type="caution">
    <text evidence="1">The sequence shown here is derived from an EMBL/GenBank/DDBJ whole genome shotgun (WGS) entry which is preliminary data.</text>
</comment>
<dbReference type="InterPro" id="IPR035411">
    <property type="entry name" value="Putative_G5P"/>
</dbReference>
<reference evidence="1" key="1">
    <citation type="journal article" date="2014" name="Front. Microbiol.">
        <title>High frequency of phylogenetically diverse reductive dehalogenase-homologous genes in deep subseafloor sedimentary metagenomes.</title>
        <authorList>
            <person name="Kawai M."/>
            <person name="Futagami T."/>
            <person name="Toyoda A."/>
            <person name="Takaki Y."/>
            <person name="Nishi S."/>
            <person name="Hori S."/>
            <person name="Arai W."/>
            <person name="Tsubouchi T."/>
            <person name="Morono Y."/>
            <person name="Uchiyama I."/>
            <person name="Ito T."/>
            <person name="Fujiyama A."/>
            <person name="Inagaki F."/>
            <person name="Takami H."/>
        </authorList>
    </citation>
    <scope>NUCLEOTIDE SEQUENCE</scope>
    <source>
        <strain evidence="1">Expedition CK06-06</strain>
    </source>
</reference>
<sequence length="114" mass="12570">MLALIGLCQGYYSDTRNVNTANGPSQIVEHSVLVQVEQTNKFGMPETKVIQVRISKRHMDGGLNNVWKMEKGKTVSVPVFIQAWASKSGNAGFDYWLSGDGMPLKLQTVQEKAA</sequence>
<evidence type="ECO:0000313" key="1">
    <source>
        <dbReference type="EMBL" id="GAI21401.1"/>
    </source>
</evidence>
<dbReference type="AlphaFoldDB" id="X1MTQ8"/>
<proteinExistence type="predicted"/>